<proteinExistence type="predicted"/>
<evidence type="ECO:0000313" key="2">
    <source>
        <dbReference type="Proteomes" id="UP000677082"/>
    </source>
</evidence>
<reference evidence="1 2" key="1">
    <citation type="submission" date="2021-03" db="EMBL/GenBank/DDBJ databases">
        <title>Whole genome shotgun sequence of Actinoplanes toevensis NBRC 105298.</title>
        <authorList>
            <person name="Komaki H."/>
            <person name="Tamura T."/>
        </authorList>
    </citation>
    <scope>NUCLEOTIDE SEQUENCE [LARGE SCALE GENOMIC DNA]</scope>
    <source>
        <strain evidence="1 2">NBRC 105298</strain>
    </source>
</reference>
<dbReference type="AlphaFoldDB" id="A0A919TAC3"/>
<name>A0A919TAC3_9ACTN</name>
<dbReference type="EMBL" id="BOQN01000050">
    <property type="protein sequence ID" value="GIM91905.1"/>
    <property type="molecule type" value="Genomic_DNA"/>
</dbReference>
<accession>A0A919TAC3</accession>
<dbReference type="Proteomes" id="UP000677082">
    <property type="component" value="Unassembled WGS sequence"/>
</dbReference>
<evidence type="ECO:0000313" key="1">
    <source>
        <dbReference type="EMBL" id="GIM91905.1"/>
    </source>
</evidence>
<gene>
    <name evidence="1" type="ORF">Ato02nite_036980</name>
</gene>
<comment type="caution">
    <text evidence="1">The sequence shown here is derived from an EMBL/GenBank/DDBJ whole genome shotgun (WGS) entry which is preliminary data.</text>
</comment>
<protein>
    <submittedName>
        <fullName evidence="1">Uncharacterized protein</fullName>
    </submittedName>
</protein>
<sequence>MGDRARLRPTICVWLYYDGGLPTQSKCQGDGVWFIHNEK</sequence>
<keyword evidence="2" id="KW-1185">Reference proteome</keyword>
<organism evidence="1 2">
    <name type="scientific">Paractinoplanes toevensis</name>
    <dbReference type="NCBI Taxonomy" id="571911"/>
    <lineage>
        <taxon>Bacteria</taxon>
        <taxon>Bacillati</taxon>
        <taxon>Actinomycetota</taxon>
        <taxon>Actinomycetes</taxon>
        <taxon>Micromonosporales</taxon>
        <taxon>Micromonosporaceae</taxon>
        <taxon>Paractinoplanes</taxon>
    </lineage>
</organism>